<gene>
    <name evidence="1" type="ORF">CLOHYLEM_04988</name>
</gene>
<protein>
    <submittedName>
        <fullName evidence="1">Uncharacterized protein</fullName>
    </submittedName>
</protein>
<dbReference type="Proteomes" id="UP000004893">
    <property type="component" value="Unassembled WGS sequence"/>
</dbReference>
<comment type="caution">
    <text evidence="1">The sequence shown here is derived from an EMBL/GenBank/DDBJ whole genome shotgun (WGS) entry which is preliminary data.</text>
</comment>
<reference evidence="1" key="2">
    <citation type="submission" date="2013-06" db="EMBL/GenBank/DDBJ databases">
        <title>Draft genome sequence of Clostridium hylemonae (DSM 15053).</title>
        <authorList>
            <person name="Sudarsanam P."/>
            <person name="Ley R."/>
            <person name="Guruge J."/>
            <person name="Turnbaugh P.J."/>
            <person name="Mahowald M."/>
            <person name="Liep D."/>
            <person name="Gordon J."/>
        </authorList>
    </citation>
    <scope>NUCLEOTIDE SEQUENCE</scope>
    <source>
        <strain evidence="1">DSM 15053</strain>
    </source>
</reference>
<dbReference type="EMBL" id="ABYI02000018">
    <property type="protein sequence ID" value="EEG75027.1"/>
    <property type="molecule type" value="Genomic_DNA"/>
</dbReference>
<sequence>MTCYVNTAASQHAPQCRAAQENKQDAETRNGTASCFILSL</sequence>
<organism evidence="1 2">
    <name type="scientific">[Clostridium] hylemonae DSM 15053</name>
    <dbReference type="NCBI Taxonomy" id="553973"/>
    <lineage>
        <taxon>Bacteria</taxon>
        <taxon>Bacillati</taxon>
        <taxon>Bacillota</taxon>
        <taxon>Clostridia</taxon>
        <taxon>Lachnospirales</taxon>
        <taxon>Lachnospiraceae</taxon>
    </lineage>
</organism>
<dbReference type="HOGENOM" id="CLU_3287380_0_0_9"/>
<accession>C0BYU9</accession>
<name>C0BYU9_9FIRM</name>
<proteinExistence type="predicted"/>
<keyword evidence="2" id="KW-1185">Reference proteome</keyword>
<evidence type="ECO:0000313" key="2">
    <source>
        <dbReference type="Proteomes" id="UP000004893"/>
    </source>
</evidence>
<evidence type="ECO:0000313" key="1">
    <source>
        <dbReference type="EMBL" id="EEG75027.1"/>
    </source>
</evidence>
<dbReference type="AlphaFoldDB" id="C0BYU9"/>
<reference evidence="1" key="1">
    <citation type="submission" date="2009-02" db="EMBL/GenBank/DDBJ databases">
        <authorList>
            <person name="Fulton L."/>
            <person name="Clifton S."/>
            <person name="Fulton B."/>
            <person name="Xu J."/>
            <person name="Minx P."/>
            <person name="Pepin K.H."/>
            <person name="Johnson M."/>
            <person name="Bhonagiri V."/>
            <person name="Nash W.E."/>
            <person name="Mardis E.R."/>
            <person name="Wilson R.K."/>
        </authorList>
    </citation>
    <scope>NUCLEOTIDE SEQUENCE [LARGE SCALE GENOMIC DNA]</scope>
    <source>
        <strain evidence="1">DSM 15053</strain>
    </source>
</reference>